<protein>
    <recommendedName>
        <fullName evidence="5">Lipoprotein</fullName>
    </recommendedName>
</protein>
<organism evidence="3 4">
    <name type="scientific">Sulfurimicrobium lacus</name>
    <dbReference type="NCBI Taxonomy" id="2715678"/>
    <lineage>
        <taxon>Bacteria</taxon>
        <taxon>Pseudomonadati</taxon>
        <taxon>Pseudomonadota</taxon>
        <taxon>Betaproteobacteria</taxon>
        <taxon>Nitrosomonadales</taxon>
        <taxon>Sulfuricellaceae</taxon>
        <taxon>Sulfurimicrobium</taxon>
    </lineage>
</organism>
<dbReference type="InterPro" id="IPR003777">
    <property type="entry name" value="XdhC_CoxI"/>
</dbReference>
<keyword evidence="4" id="KW-1185">Reference proteome</keyword>
<dbReference type="PANTHER" id="PTHR30388">
    <property type="entry name" value="ALDEHYDE OXIDOREDUCTASE MOLYBDENUM COFACTOR ASSEMBLY PROTEIN"/>
    <property type="match status" value="1"/>
</dbReference>
<dbReference type="Pfam" id="PF13478">
    <property type="entry name" value="XdhC_C"/>
    <property type="match status" value="1"/>
</dbReference>
<evidence type="ECO:0000259" key="1">
    <source>
        <dbReference type="Pfam" id="PF02625"/>
    </source>
</evidence>
<dbReference type="InterPro" id="IPR036291">
    <property type="entry name" value="NAD(P)-bd_dom_sf"/>
</dbReference>
<evidence type="ECO:0000313" key="3">
    <source>
        <dbReference type="EMBL" id="BCB26747.1"/>
    </source>
</evidence>
<dbReference type="EMBL" id="AP022853">
    <property type="protein sequence ID" value="BCB26747.1"/>
    <property type="molecule type" value="Genomic_DNA"/>
</dbReference>
<sequence>MQSADVEVFRKCLEWREEGHEVMLATVVATWGSSPRPVGSLLAVRDDGLPAGSVSGGCIEADLIERVRLAPVTRPEIVGYGGSPEESRRFGLPCGGKLQLVLEHAPGKPLLHALLNMLNQRKLVGRRLELATGLASLYAPAADEITRCDGHTLHVVHGPHWRLLLIGAGQVSQYLARMAQALDYQVLVCDPREEYRLAWDVPEAELLPAMPDDAVRALNPDGRSAVIALAHDPRLDDLALLEALKSPAFYVGALGSQSNNAQRRDRLRLFDLDTEAVNRLHGPVGLPIGSRTPAEIAVAILAELTALRHGIILRTASPAAREPTFARQPAIAT</sequence>
<feature type="domain" description="XdhC Rossmann" evidence="2">
    <location>
        <begin position="163"/>
        <end position="304"/>
    </location>
</feature>
<name>A0A6F8VCB1_9PROT</name>
<dbReference type="SUPFAM" id="SSF51735">
    <property type="entry name" value="NAD(P)-binding Rossmann-fold domains"/>
    <property type="match status" value="1"/>
</dbReference>
<dbReference type="Gene3D" id="3.40.50.720">
    <property type="entry name" value="NAD(P)-binding Rossmann-like Domain"/>
    <property type="match status" value="1"/>
</dbReference>
<gene>
    <name evidence="3" type="ORF">SKTS_16330</name>
</gene>
<dbReference type="KEGG" id="slac:SKTS_16330"/>
<feature type="domain" description="XdhC- CoxI" evidence="1">
    <location>
        <begin position="15"/>
        <end position="71"/>
    </location>
</feature>
<dbReference type="RefSeq" id="WP_173063095.1">
    <property type="nucleotide sequence ID" value="NZ_AP022853.1"/>
</dbReference>
<evidence type="ECO:0000313" key="4">
    <source>
        <dbReference type="Proteomes" id="UP000502260"/>
    </source>
</evidence>
<reference evidence="4" key="1">
    <citation type="submission" date="2020-03" db="EMBL/GenBank/DDBJ databases">
        <title>Complete genome sequence of sulfur-oxidizing bacterium skT11.</title>
        <authorList>
            <person name="Kanda M."/>
            <person name="Kojima H."/>
            <person name="Fukui M."/>
        </authorList>
    </citation>
    <scope>NUCLEOTIDE SEQUENCE [LARGE SCALE GENOMIC DNA]</scope>
    <source>
        <strain evidence="4">skT11</strain>
    </source>
</reference>
<evidence type="ECO:0000259" key="2">
    <source>
        <dbReference type="Pfam" id="PF13478"/>
    </source>
</evidence>
<proteinExistence type="predicted"/>
<evidence type="ECO:0008006" key="5">
    <source>
        <dbReference type="Google" id="ProtNLM"/>
    </source>
</evidence>
<dbReference type="Proteomes" id="UP000502260">
    <property type="component" value="Chromosome"/>
</dbReference>
<dbReference type="PANTHER" id="PTHR30388:SF4">
    <property type="entry name" value="MOLYBDENUM COFACTOR INSERTION CHAPERONE PAOD"/>
    <property type="match status" value="1"/>
</dbReference>
<dbReference type="Pfam" id="PF02625">
    <property type="entry name" value="XdhC_CoxI"/>
    <property type="match status" value="1"/>
</dbReference>
<dbReference type="InterPro" id="IPR052698">
    <property type="entry name" value="MoCofactor_Util/Proc"/>
</dbReference>
<accession>A0A6F8VCB1</accession>
<dbReference type="AlphaFoldDB" id="A0A6F8VCB1"/>
<dbReference type="InterPro" id="IPR027051">
    <property type="entry name" value="XdhC_Rossmann_dom"/>
</dbReference>